<keyword evidence="2" id="KW-1185">Reference proteome</keyword>
<dbReference type="AlphaFoldDB" id="A0A5C7EY75"/>
<comment type="caution">
    <text evidence="1">The sequence shown here is derived from an EMBL/GenBank/DDBJ whole genome shotgun (WGS) entry which is preliminary data.</text>
</comment>
<organism evidence="1 2">
    <name type="scientific">Pelomicrobium methylotrophicum</name>
    <dbReference type="NCBI Taxonomy" id="2602750"/>
    <lineage>
        <taxon>Bacteria</taxon>
        <taxon>Pseudomonadati</taxon>
        <taxon>Pseudomonadota</taxon>
        <taxon>Hydrogenophilia</taxon>
        <taxon>Hydrogenophilia incertae sedis</taxon>
        <taxon>Pelomicrobium</taxon>
    </lineage>
</organism>
<accession>A0A5C7EY75</accession>
<dbReference type="OrthoDB" id="9182782at2"/>
<gene>
    <name evidence="1" type="ORF">FR698_07825</name>
</gene>
<dbReference type="InParanoid" id="A0A5C7EY75"/>
<proteinExistence type="predicted"/>
<dbReference type="EMBL" id="VPFL01000009">
    <property type="protein sequence ID" value="TXF11993.1"/>
    <property type="molecule type" value="Genomic_DNA"/>
</dbReference>
<evidence type="ECO:0000313" key="1">
    <source>
        <dbReference type="EMBL" id="TXF11993.1"/>
    </source>
</evidence>
<evidence type="ECO:0000313" key="2">
    <source>
        <dbReference type="Proteomes" id="UP000321201"/>
    </source>
</evidence>
<reference evidence="1 2" key="1">
    <citation type="submission" date="2019-08" db="EMBL/GenBank/DDBJ databases">
        <title>Pelomicrobium methylotrophicum gen. nov., sp. nov. a moderately thermophilic, facultatively anaerobic, lithoautotrophic and methylotrophic bacterium isolated from a terrestrial mud volcano.</title>
        <authorList>
            <person name="Slobodkina G.B."/>
            <person name="Merkel A.Y."/>
            <person name="Slobodkin A.I."/>
        </authorList>
    </citation>
    <scope>NUCLEOTIDE SEQUENCE [LARGE SCALE GENOMIC DNA]</scope>
    <source>
        <strain evidence="1 2">SM250</strain>
    </source>
</reference>
<sequence>MLGVSDAAVGRIRAGNYPAGELTERYQLLIAVVERARQRTDAQAFCRACPREDCTGCRIAEIID</sequence>
<name>A0A5C7EY75_9PROT</name>
<dbReference type="Proteomes" id="UP000321201">
    <property type="component" value="Unassembled WGS sequence"/>
</dbReference>
<protein>
    <submittedName>
        <fullName evidence="1">Uncharacterized protein</fullName>
    </submittedName>
</protein>